<keyword evidence="2" id="KW-0680">Restriction system</keyword>
<dbReference type="SUPFAM" id="SSF116734">
    <property type="entry name" value="DNA methylase specificity domain"/>
    <property type="match status" value="2"/>
</dbReference>
<dbReference type="Proteomes" id="UP000182345">
    <property type="component" value="Unassembled WGS sequence"/>
</dbReference>
<dbReference type="Pfam" id="PF01420">
    <property type="entry name" value="Methylase_S"/>
    <property type="match status" value="2"/>
</dbReference>
<proteinExistence type="inferred from homology"/>
<evidence type="ECO:0000256" key="1">
    <source>
        <dbReference type="ARBA" id="ARBA00010923"/>
    </source>
</evidence>
<dbReference type="InterPro" id="IPR000055">
    <property type="entry name" value="Restrct_endonuc_typeI_TRD"/>
</dbReference>
<dbReference type="GO" id="GO:0009307">
    <property type="term" value="P:DNA restriction-modification system"/>
    <property type="evidence" value="ECO:0007669"/>
    <property type="project" value="UniProtKB-KW"/>
</dbReference>
<dbReference type="InterPro" id="IPR044946">
    <property type="entry name" value="Restrct_endonuc_typeI_TRD_sf"/>
</dbReference>
<accession>A0A1J4RV09</accession>
<comment type="similarity">
    <text evidence="1">Belongs to the type-I restriction system S methylase family.</text>
</comment>
<dbReference type="InterPro" id="IPR051212">
    <property type="entry name" value="Type-I_RE_S_subunit"/>
</dbReference>
<name>A0A1J4RV09_9BACT</name>
<reference evidence="5 6" key="1">
    <citation type="journal article" date="2016" name="Environ. Microbiol.">
        <title>Genomic resolution of a cold subsurface aquifer community provides metabolic insights for novel microbes adapted to high CO concentrations.</title>
        <authorList>
            <person name="Probst A.J."/>
            <person name="Castelle C.J."/>
            <person name="Singh A."/>
            <person name="Brown C.T."/>
            <person name="Anantharaman K."/>
            <person name="Sharon I."/>
            <person name="Hug L.A."/>
            <person name="Burstein D."/>
            <person name="Emerson J.B."/>
            <person name="Thomas B.C."/>
            <person name="Banfield J.F."/>
        </authorList>
    </citation>
    <scope>NUCLEOTIDE SEQUENCE [LARGE SCALE GENOMIC DNA]</scope>
    <source>
        <strain evidence="5">CG1_02_44_10</strain>
    </source>
</reference>
<comment type="caution">
    <text evidence="5">The sequence shown here is derived from an EMBL/GenBank/DDBJ whole genome shotgun (WGS) entry which is preliminary data.</text>
</comment>
<keyword evidence="3" id="KW-0238">DNA-binding</keyword>
<feature type="domain" description="Type I restriction modification DNA specificity" evidence="4">
    <location>
        <begin position="185"/>
        <end position="358"/>
    </location>
</feature>
<protein>
    <recommendedName>
        <fullName evidence="4">Type I restriction modification DNA specificity domain-containing protein</fullName>
    </recommendedName>
</protein>
<evidence type="ECO:0000256" key="3">
    <source>
        <dbReference type="ARBA" id="ARBA00023125"/>
    </source>
</evidence>
<organism evidence="5 6">
    <name type="scientific">Candidatus Collierbacteria bacterium CG1_02_44_10</name>
    <dbReference type="NCBI Taxonomy" id="1805087"/>
    <lineage>
        <taxon>Bacteria</taxon>
        <taxon>Candidatus Collieribacteriota</taxon>
    </lineage>
</organism>
<evidence type="ECO:0000259" key="4">
    <source>
        <dbReference type="Pfam" id="PF01420"/>
    </source>
</evidence>
<evidence type="ECO:0000313" key="6">
    <source>
        <dbReference type="Proteomes" id="UP000182345"/>
    </source>
</evidence>
<dbReference type="PANTHER" id="PTHR43140">
    <property type="entry name" value="TYPE-1 RESTRICTION ENZYME ECOKI SPECIFICITY PROTEIN"/>
    <property type="match status" value="1"/>
</dbReference>
<dbReference type="GO" id="GO:0003677">
    <property type="term" value="F:DNA binding"/>
    <property type="evidence" value="ECO:0007669"/>
    <property type="project" value="UniProtKB-KW"/>
</dbReference>
<evidence type="ECO:0000256" key="2">
    <source>
        <dbReference type="ARBA" id="ARBA00022747"/>
    </source>
</evidence>
<sequence>MSKGKIESNDILIVKDGATTGKVSFVDKTFPYERATVNEHVFILRTNEKILPKFLFWYLWSKNGQTEILKNFQGSAQGGINRSFLDGVEVPDHAIEYQEKIVKKIDSILSQCWSDQAKFQKAKRLISKFRQSVLSAAVTGKLTEEWRGKNGSKRNTTEFVKKIQKLYSRVVDIDKYEEHENLSSWIKCKVQNLFSVQTGSTPYRKNESYYLNGTIPWVKTGEVQNCDIYDAEEKITPLAIKETNTKTFPINTILIAMYGEGKTRGQVGRLKIEAATNQACAALVNPTITDYFNEYIYIYCLSQYSQLRQEAAGGNQPNLNLSKIKEWNVNVPPEEEQREIVNRVKKMFEYADKVEKQIELASKRTDKLTQSILAKAFRGEL</sequence>
<gene>
    <name evidence="5" type="ORF">AUJ42_03575</name>
</gene>
<feature type="domain" description="Type I restriction modification DNA specificity" evidence="4">
    <location>
        <begin position="6"/>
        <end position="109"/>
    </location>
</feature>
<evidence type="ECO:0000313" key="5">
    <source>
        <dbReference type="EMBL" id="OIN90180.1"/>
    </source>
</evidence>
<dbReference type="EMBL" id="MNUK01000081">
    <property type="protein sequence ID" value="OIN90180.1"/>
    <property type="molecule type" value="Genomic_DNA"/>
</dbReference>
<dbReference type="AlphaFoldDB" id="A0A1J4RV09"/>
<dbReference type="PANTHER" id="PTHR43140:SF1">
    <property type="entry name" value="TYPE I RESTRICTION ENZYME ECOKI SPECIFICITY SUBUNIT"/>
    <property type="match status" value="1"/>
</dbReference>
<dbReference type="Gene3D" id="3.90.220.20">
    <property type="entry name" value="DNA methylase specificity domains"/>
    <property type="match status" value="2"/>
</dbReference>